<feature type="domain" description="PPIase cyclophilin-type" evidence="6">
    <location>
        <begin position="34"/>
        <end position="216"/>
    </location>
</feature>
<dbReference type="InterPro" id="IPR024936">
    <property type="entry name" value="Cyclophilin-type_PPIase"/>
</dbReference>
<dbReference type="Proteomes" id="UP000680067">
    <property type="component" value="Unassembled WGS sequence"/>
</dbReference>
<dbReference type="PRINTS" id="PR00153">
    <property type="entry name" value="CSAPPISMRASE"/>
</dbReference>
<dbReference type="PROSITE" id="PS00170">
    <property type="entry name" value="CSA_PPIASE_1"/>
    <property type="match status" value="1"/>
</dbReference>
<dbReference type="PIRSF" id="PIRSF001467">
    <property type="entry name" value="Peptidylpro_ismrse"/>
    <property type="match status" value="1"/>
</dbReference>
<dbReference type="InterPro" id="IPR020892">
    <property type="entry name" value="Cyclophilin-type_PPIase_CS"/>
</dbReference>
<evidence type="ECO:0000259" key="6">
    <source>
        <dbReference type="PROSITE" id="PS50072"/>
    </source>
</evidence>
<dbReference type="GO" id="GO:0006457">
    <property type="term" value="P:protein folding"/>
    <property type="evidence" value="ECO:0007669"/>
    <property type="project" value="InterPro"/>
</dbReference>
<dbReference type="Pfam" id="PF00160">
    <property type="entry name" value="Pro_isomerase"/>
    <property type="match status" value="1"/>
</dbReference>
<evidence type="ECO:0000256" key="5">
    <source>
        <dbReference type="RuleBase" id="RU363019"/>
    </source>
</evidence>
<protein>
    <recommendedName>
        <fullName evidence="5">Peptidyl-prolyl cis-trans isomerase</fullName>
        <shortName evidence="5">PPIase</shortName>
        <ecNumber evidence="5">5.2.1.8</ecNumber>
    </recommendedName>
</protein>
<dbReference type="InterPro" id="IPR029000">
    <property type="entry name" value="Cyclophilin-like_dom_sf"/>
</dbReference>
<keyword evidence="4 5" id="KW-0413">Isomerase</keyword>
<dbReference type="CDD" id="cd01920">
    <property type="entry name" value="cyclophilin_EcCYP_like"/>
    <property type="match status" value="1"/>
</dbReference>
<dbReference type="GO" id="GO:0003755">
    <property type="term" value="F:peptidyl-prolyl cis-trans isomerase activity"/>
    <property type="evidence" value="ECO:0007669"/>
    <property type="project" value="UniProtKB-UniRule"/>
</dbReference>
<evidence type="ECO:0000313" key="8">
    <source>
        <dbReference type="Proteomes" id="UP000680067"/>
    </source>
</evidence>
<sequence length="218" mass="23730">MKLSRRITIATLMLACAFPAIAADQPHPKVSLKTNMGEIVIELVPEAAPVTVENFLKYVRSGHYKGTLFHRVIDGFMIQGGGYTKGLKEKPTGKPIPLEARRALEAGLKNDIGTIAMARTQDPNSASAQFFINVRDNEFLNHQILPDGDPVEFVFRGTPIVKPRAQALMATAGYTPFGRVIKGMDVVEKIKLVETGSTGGMQDVPKKDVVIESATVIK</sequence>
<dbReference type="InterPro" id="IPR044665">
    <property type="entry name" value="E_coli_cyclophilin_A-like"/>
</dbReference>
<keyword evidence="8" id="KW-1185">Reference proteome</keyword>
<dbReference type="EC" id="5.2.1.8" evidence="5"/>
<comment type="caution">
    <text evidence="7">The sequence shown here is derived from an EMBL/GenBank/DDBJ whole genome shotgun (WGS) entry which is preliminary data.</text>
</comment>
<comment type="similarity">
    <text evidence="2 5">Belongs to the cyclophilin-type PPIase family.</text>
</comment>
<dbReference type="AlphaFoldDB" id="A0A941DLJ1"/>
<dbReference type="PROSITE" id="PS50072">
    <property type="entry name" value="CSA_PPIASE_2"/>
    <property type="match status" value="1"/>
</dbReference>
<accession>A0A941DLJ1</accession>
<dbReference type="EMBL" id="JAGSPN010000009">
    <property type="protein sequence ID" value="MBR7783058.1"/>
    <property type="molecule type" value="Genomic_DNA"/>
</dbReference>
<keyword evidence="3 5" id="KW-0697">Rotamase</keyword>
<evidence type="ECO:0000256" key="1">
    <source>
        <dbReference type="ARBA" id="ARBA00002388"/>
    </source>
</evidence>
<keyword evidence="5" id="KW-0732">Signal</keyword>
<organism evidence="7 8">
    <name type="scientific">Undibacterium luofuense</name>
    <dbReference type="NCBI Taxonomy" id="2828733"/>
    <lineage>
        <taxon>Bacteria</taxon>
        <taxon>Pseudomonadati</taxon>
        <taxon>Pseudomonadota</taxon>
        <taxon>Betaproteobacteria</taxon>
        <taxon>Burkholderiales</taxon>
        <taxon>Oxalobacteraceae</taxon>
        <taxon>Undibacterium</taxon>
    </lineage>
</organism>
<dbReference type="SUPFAM" id="SSF50891">
    <property type="entry name" value="Cyclophilin-like"/>
    <property type="match status" value="1"/>
</dbReference>
<dbReference type="Gene3D" id="2.40.100.10">
    <property type="entry name" value="Cyclophilin-like"/>
    <property type="match status" value="1"/>
</dbReference>
<comment type="catalytic activity">
    <reaction evidence="5">
        <text>[protein]-peptidylproline (omega=180) = [protein]-peptidylproline (omega=0)</text>
        <dbReference type="Rhea" id="RHEA:16237"/>
        <dbReference type="Rhea" id="RHEA-COMP:10747"/>
        <dbReference type="Rhea" id="RHEA-COMP:10748"/>
        <dbReference type="ChEBI" id="CHEBI:83833"/>
        <dbReference type="ChEBI" id="CHEBI:83834"/>
        <dbReference type="EC" id="5.2.1.8"/>
    </reaction>
</comment>
<evidence type="ECO:0000313" key="7">
    <source>
        <dbReference type="EMBL" id="MBR7783058.1"/>
    </source>
</evidence>
<comment type="function">
    <text evidence="1 5">PPIases accelerate the folding of proteins. It catalyzes the cis-trans isomerization of proline imidic peptide bonds in oligopeptides.</text>
</comment>
<gene>
    <name evidence="7" type="ORF">KDM89_12975</name>
</gene>
<feature type="chain" id="PRO_5038165587" description="Peptidyl-prolyl cis-trans isomerase" evidence="5">
    <location>
        <begin position="23"/>
        <end position="218"/>
    </location>
</feature>
<reference evidence="7" key="1">
    <citation type="submission" date="2021-04" db="EMBL/GenBank/DDBJ databases">
        <title>novel species isolated from subtropical streams in China.</title>
        <authorList>
            <person name="Lu H."/>
        </authorList>
    </citation>
    <scope>NUCLEOTIDE SEQUENCE</scope>
    <source>
        <strain evidence="7">LFS511W</strain>
    </source>
</reference>
<evidence type="ECO:0000256" key="3">
    <source>
        <dbReference type="ARBA" id="ARBA00023110"/>
    </source>
</evidence>
<name>A0A941DLJ1_9BURK</name>
<evidence type="ECO:0000256" key="2">
    <source>
        <dbReference type="ARBA" id="ARBA00007365"/>
    </source>
</evidence>
<dbReference type="InterPro" id="IPR002130">
    <property type="entry name" value="Cyclophilin-type_PPIase_dom"/>
</dbReference>
<proteinExistence type="inferred from homology"/>
<feature type="signal peptide" evidence="5">
    <location>
        <begin position="1"/>
        <end position="22"/>
    </location>
</feature>
<evidence type="ECO:0000256" key="4">
    <source>
        <dbReference type="ARBA" id="ARBA00023235"/>
    </source>
</evidence>
<dbReference type="PANTHER" id="PTHR43246">
    <property type="entry name" value="PEPTIDYL-PROLYL CIS-TRANS ISOMERASE CYP38, CHLOROPLASTIC"/>
    <property type="match status" value="1"/>
</dbReference>